<feature type="domain" description="DNA methylase N-4/N-6" evidence="9">
    <location>
        <begin position="36"/>
        <end position="287"/>
    </location>
</feature>
<dbReference type="Proteomes" id="UP000321533">
    <property type="component" value="Chromosome"/>
</dbReference>
<reference evidence="10 11" key="1">
    <citation type="journal article" date="2016" name="Int. J. Syst. Evol. Microbiol.">
        <title>Panacibacter ginsenosidivorans gen. nov., sp. nov., with ginsenoside converting activity isolated from soil of a ginseng field.</title>
        <authorList>
            <person name="Siddiqi M.Z."/>
            <person name="Muhammad Shafi S."/>
            <person name="Choi K.D."/>
            <person name="Im W.T."/>
        </authorList>
    </citation>
    <scope>NUCLEOTIDE SEQUENCE [LARGE SCALE GENOMIC DNA]</scope>
    <source>
        <strain evidence="10 11">Gsoil1550</strain>
    </source>
</reference>
<dbReference type="InterPro" id="IPR017985">
    <property type="entry name" value="MeTrfase_CN4_CS"/>
</dbReference>
<dbReference type="REBASE" id="367431">
    <property type="entry name" value="M.Pgi11550ORF11675P"/>
</dbReference>
<keyword evidence="2 10" id="KW-0489">Methyltransferase</keyword>
<keyword evidence="5" id="KW-0680">Restriction system</keyword>
<dbReference type="InterPro" id="IPR002941">
    <property type="entry name" value="DNA_methylase_N4/N6"/>
</dbReference>
<dbReference type="PRINTS" id="PR00508">
    <property type="entry name" value="S21N4MTFRASE"/>
</dbReference>
<dbReference type="KEGG" id="pgin:FRZ67_11675"/>
<dbReference type="PROSITE" id="PS00093">
    <property type="entry name" value="N4_MTASE"/>
    <property type="match status" value="1"/>
</dbReference>
<evidence type="ECO:0000256" key="3">
    <source>
        <dbReference type="ARBA" id="ARBA00022679"/>
    </source>
</evidence>
<evidence type="ECO:0000256" key="5">
    <source>
        <dbReference type="ARBA" id="ARBA00022747"/>
    </source>
</evidence>
<dbReference type="GO" id="GO:0008170">
    <property type="term" value="F:N-methyltransferase activity"/>
    <property type="evidence" value="ECO:0007669"/>
    <property type="project" value="InterPro"/>
</dbReference>
<evidence type="ECO:0000313" key="10">
    <source>
        <dbReference type="EMBL" id="QEC67927.1"/>
    </source>
</evidence>
<dbReference type="InterPro" id="IPR001091">
    <property type="entry name" value="RM_Methyltransferase"/>
</dbReference>
<dbReference type="GO" id="GO:0009307">
    <property type="term" value="P:DNA restriction-modification system"/>
    <property type="evidence" value="ECO:0007669"/>
    <property type="project" value="UniProtKB-KW"/>
</dbReference>
<dbReference type="RefSeq" id="WP_147189734.1">
    <property type="nucleotide sequence ID" value="NZ_CP042435.1"/>
</dbReference>
<dbReference type="GO" id="GO:0015667">
    <property type="term" value="F:site-specific DNA-methyltransferase (cytosine-N4-specific) activity"/>
    <property type="evidence" value="ECO:0007669"/>
    <property type="project" value="UniProtKB-EC"/>
</dbReference>
<keyword evidence="11" id="KW-1185">Reference proteome</keyword>
<dbReference type="InterPro" id="IPR029063">
    <property type="entry name" value="SAM-dependent_MTases_sf"/>
</dbReference>
<comment type="catalytic activity">
    <reaction evidence="7">
        <text>a 2'-deoxycytidine in DNA + S-adenosyl-L-methionine = an N(4)-methyl-2'-deoxycytidine in DNA + S-adenosyl-L-homocysteine + H(+)</text>
        <dbReference type="Rhea" id="RHEA:16857"/>
        <dbReference type="Rhea" id="RHEA-COMP:11369"/>
        <dbReference type="Rhea" id="RHEA-COMP:13674"/>
        <dbReference type="ChEBI" id="CHEBI:15378"/>
        <dbReference type="ChEBI" id="CHEBI:57856"/>
        <dbReference type="ChEBI" id="CHEBI:59789"/>
        <dbReference type="ChEBI" id="CHEBI:85452"/>
        <dbReference type="ChEBI" id="CHEBI:137933"/>
        <dbReference type="EC" id="2.1.1.113"/>
    </reaction>
</comment>
<proteinExistence type="inferred from homology"/>
<dbReference type="EMBL" id="CP042435">
    <property type="protein sequence ID" value="QEC67927.1"/>
    <property type="molecule type" value="Genomic_DNA"/>
</dbReference>
<keyword evidence="4" id="KW-0949">S-adenosyl-L-methionine</keyword>
<organism evidence="10 11">
    <name type="scientific">Panacibacter ginsenosidivorans</name>
    <dbReference type="NCBI Taxonomy" id="1813871"/>
    <lineage>
        <taxon>Bacteria</taxon>
        <taxon>Pseudomonadati</taxon>
        <taxon>Bacteroidota</taxon>
        <taxon>Chitinophagia</taxon>
        <taxon>Chitinophagales</taxon>
        <taxon>Chitinophagaceae</taxon>
        <taxon>Panacibacter</taxon>
    </lineage>
</organism>
<evidence type="ECO:0000256" key="2">
    <source>
        <dbReference type="ARBA" id="ARBA00022603"/>
    </source>
</evidence>
<dbReference type="EC" id="2.1.1.-" evidence="8"/>
<evidence type="ECO:0000256" key="4">
    <source>
        <dbReference type="ARBA" id="ARBA00022691"/>
    </source>
</evidence>
<evidence type="ECO:0000313" key="11">
    <source>
        <dbReference type="Proteomes" id="UP000321533"/>
    </source>
</evidence>
<comment type="similarity">
    <text evidence="1">Belongs to the N(4)/N(6)-methyltransferase family. N(4) subfamily.</text>
</comment>
<dbReference type="Gene3D" id="3.40.50.150">
    <property type="entry name" value="Vaccinia Virus protein VP39"/>
    <property type="match status" value="1"/>
</dbReference>
<dbReference type="SUPFAM" id="SSF53335">
    <property type="entry name" value="S-adenosyl-L-methionine-dependent methyltransferases"/>
    <property type="match status" value="1"/>
</dbReference>
<sequence length="295" mass="33539">MSIRVAYKTDYGISYEGKIEDFISSKKTKHLKGTANLIFTSPPFPLNRKKKYGNLNGQEYIDWITKICKDLVEFLAKDGSLVIEVGNSWESGHPVMSTLSIEALLSILKEAKLYLCQQFVWYNTAKLPSPAQWVNIDRVRVKDSFTHIWWMSKTPRPKANNRKVLKEYSSSMKKLIETGKYNAGKRPSEHDISANGFSMNNNGAIPSNVLVSANTQSSSKYLEYCKQNDYELHPARMPIDIPNFFIKMLTEENDLVIDPFGGSNTTGESSEALKRRWISVEANKKYVLGSKGRFL</sequence>
<dbReference type="AlphaFoldDB" id="A0A5B8V8V0"/>
<evidence type="ECO:0000256" key="8">
    <source>
        <dbReference type="RuleBase" id="RU362026"/>
    </source>
</evidence>
<evidence type="ECO:0000259" key="9">
    <source>
        <dbReference type="Pfam" id="PF01555"/>
    </source>
</evidence>
<dbReference type="Pfam" id="PF01555">
    <property type="entry name" value="N6_N4_Mtase"/>
    <property type="match status" value="1"/>
</dbReference>
<dbReference type="GO" id="GO:0003677">
    <property type="term" value="F:DNA binding"/>
    <property type="evidence" value="ECO:0007669"/>
    <property type="project" value="UniProtKB-KW"/>
</dbReference>
<evidence type="ECO:0000256" key="6">
    <source>
        <dbReference type="ARBA" id="ARBA00023125"/>
    </source>
</evidence>
<protein>
    <recommendedName>
        <fullName evidence="8">Methyltransferase</fullName>
        <ecNumber evidence="8">2.1.1.-</ecNumber>
    </recommendedName>
</protein>
<evidence type="ECO:0000256" key="7">
    <source>
        <dbReference type="ARBA" id="ARBA00049120"/>
    </source>
</evidence>
<dbReference type="OrthoDB" id="9800801at2"/>
<dbReference type="GO" id="GO:0032259">
    <property type="term" value="P:methylation"/>
    <property type="evidence" value="ECO:0007669"/>
    <property type="project" value="UniProtKB-KW"/>
</dbReference>
<gene>
    <name evidence="10" type="ORF">FRZ67_11675</name>
</gene>
<keyword evidence="3 10" id="KW-0808">Transferase</keyword>
<evidence type="ECO:0000256" key="1">
    <source>
        <dbReference type="ARBA" id="ARBA00010203"/>
    </source>
</evidence>
<keyword evidence="6" id="KW-0238">DNA-binding</keyword>
<accession>A0A5B8V8V0</accession>
<name>A0A5B8V8V0_9BACT</name>